<reference evidence="2 3" key="1">
    <citation type="journal article" date="2019" name="Int. J. Syst. Evol. Microbiol.">
        <title>The Global Catalogue of Microorganisms (GCM) 10K type strain sequencing project: providing services to taxonomists for standard genome sequencing and annotation.</title>
        <authorList>
            <consortium name="The Broad Institute Genomics Platform"/>
            <consortium name="The Broad Institute Genome Sequencing Center for Infectious Disease"/>
            <person name="Wu L."/>
            <person name="Ma J."/>
        </authorList>
    </citation>
    <scope>NUCLEOTIDE SEQUENCE [LARGE SCALE GENOMIC DNA]</scope>
    <source>
        <strain evidence="2 3">WLHS5</strain>
    </source>
</reference>
<name>A0ABD5PMH2_9EURY</name>
<organism evidence="2 3">
    <name type="scientific">Halosolutus amylolyticus</name>
    <dbReference type="NCBI Taxonomy" id="2932267"/>
    <lineage>
        <taxon>Archaea</taxon>
        <taxon>Methanobacteriati</taxon>
        <taxon>Methanobacteriota</taxon>
        <taxon>Stenosarchaea group</taxon>
        <taxon>Halobacteria</taxon>
        <taxon>Halobacteriales</taxon>
        <taxon>Natrialbaceae</taxon>
        <taxon>Halosolutus</taxon>
    </lineage>
</organism>
<dbReference type="CDD" id="cd00995">
    <property type="entry name" value="PBP2_NikA_DppA_OppA_like"/>
    <property type="match status" value="1"/>
</dbReference>
<proteinExistence type="predicted"/>
<feature type="domain" description="Solute-binding protein family 5" evidence="1">
    <location>
        <begin position="256"/>
        <end position="533"/>
    </location>
</feature>
<accession>A0ABD5PMH2</accession>
<dbReference type="Gene3D" id="3.10.105.10">
    <property type="entry name" value="Dipeptide-binding Protein, Domain 3"/>
    <property type="match status" value="2"/>
</dbReference>
<dbReference type="EMBL" id="JBHSFA010000003">
    <property type="protein sequence ID" value="MFC4541720.1"/>
    <property type="molecule type" value="Genomic_DNA"/>
</dbReference>
<dbReference type="PANTHER" id="PTHR30290:SF16">
    <property type="entry name" value="OLIGOPEPTIDE ABC TRANSPORTER, PERIPLASMIC OLIGOPEPTIDE-BINDING PROTEIN"/>
    <property type="match status" value="1"/>
</dbReference>
<dbReference type="AlphaFoldDB" id="A0ABD5PMH2"/>
<evidence type="ECO:0000259" key="1">
    <source>
        <dbReference type="Pfam" id="PF00496"/>
    </source>
</evidence>
<dbReference type="SUPFAM" id="SSF53850">
    <property type="entry name" value="Periplasmic binding protein-like II"/>
    <property type="match status" value="2"/>
</dbReference>
<evidence type="ECO:0000313" key="3">
    <source>
        <dbReference type="Proteomes" id="UP001595898"/>
    </source>
</evidence>
<dbReference type="Proteomes" id="UP001595898">
    <property type="component" value="Unassembled WGS sequence"/>
</dbReference>
<sequence length="581" mass="65449">MEDGGPPVTRRELVAGAGAAGASALAGCAERFWSQAENDGPEQVSLTIKSAPTDDDVVAAKILSQLRENFRAAGINTTHEPVAKADLYRDVLLQDDYDVFVLKHPGFDEYDAVRGLLHSRFVSERGWQNPFNFSDVTADEHLETQRRSGESERRETLRELFEYLETTAPYTVVAYPYRFGGCRRTLDVSRPPRSLLEYVDIMSREENAWVDDRPLEVGVYGEGLTQRLNPIVVDRNRIDGLLDLVYDPLVRRRDDEIVPWLADTIDWDETGLLEAEVRLRDGLVWHDGTDLDAADVAFTIEFLDDTSRGAIDGGVPAPRYRDQLTLVDDVTTVDTRTLRFTFGDTVRPVATRVFTVPVLPEHVWAERSTAVAERRTEALVTDNEDPIGSGLFAFEESTANTELVLAPFEDHVFRRRTVDRPDVFENFSQFDGIRFRIAPNPGSMVETLVDGGIDVTVSNVPPEHAEPIRTASNVETVVGHTDGFYMIGYNVQHPQLSNPHFRRILSRLIDREYAVMEYFDGMADPASTYSSLFGFADEGWEHDEEPTTPMFPGADGELSVPRVRSLFENVGYRYENDRLLE</sequence>
<dbReference type="InterPro" id="IPR039424">
    <property type="entry name" value="SBP_5"/>
</dbReference>
<dbReference type="InterPro" id="IPR000914">
    <property type="entry name" value="SBP_5_dom"/>
</dbReference>
<dbReference type="PROSITE" id="PS51318">
    <property type="entry name" value="TAT"/>
    <property type="match status" value="1"/>
</dbReference>
<protein>
    <submittedName>
        <fullName evidence="2">ABC transporter substrate-binding protein</fullName>
    </submittedName>
</protein>
<dbReference type="InterPro" id="IPR006311">
    <property type="entry name" value="TAT_signal"/>
</dbReference>
<dbReference type="Gene3D" id="3.40.190.10">
    <property type="entry name" value="Periplasmic binding protein-like II"/>
    <property type="match status" value="1"/>
</dbReference>
<dbReference type="RefSeq" id="WP_250142334.1">
    <property type="nucleotide sequence ID" value="NZ_JALIQP010000006.1"/>
</dbReference>
<evidence type="ECO:0000313" key="2">
    <source>
        <dbReference type="EMBL" id="MFC4541720.1"/>
    </source>
</evidence>
<keyword evidence="3" id="KW-1185">Reference proteome</keyword>
<dbReference type="PANTHER" id="PTHR30290">
    <property type="entry name" value="PERIPLASMIC BINDING COMPONENT OF ABC TRANSPORTER"/>
    <property type="match status" value="1"/>
</dbReference>
<gene>
    <name evidence="2" type="ORF">ACFO5R_07245</name>
</gene>
<comment type="caution">
    <text evidence="2">The sequence shown here is derived from an EMBL/GenBank/DDBJ whole genome shotgun (WGS) entry which is preliminary data.</text>
</comment>
<dbReference type="Pfam" id="PF00496">
    <property type="entry name" value="SBP_bac_5"/>
    <property type="match status" value="1"/>
</dbReference>